<dbReference type="PANTHER" id="PTHR47478">
    <property type="match status" value="1"/>
</dbReference>
<evidence type="ECO:0000313" key="2">
    <source>
        <dbReference type="Proteomes" id="UP001500185"/>
    </source>
</evidence>
<dbReference type="InterPro" id="IPR006439">
    <property type="entry name" value="HAD-SF_hydro_IA"/>
</dbReference>
<evidence type="ECO:0000313" key="1">
    <source>
        <dbReference type="EMBL" id="GAA0755048.1"/>
    </source>
</evidence>
<dbReference type="RefSeq" id="WP_224453464.1">
    <property type="nucleotide sequence ID" value="NZ_BAAAGG010000005.1"/>
</dbReference>
<dbReference type="Proteomes" id="UP001500185">
    <property type="component" value="Unassembled WGS sequence"/>
</dbReference>
<dbReference type="InterPro" id="IPR023214">
    <property type="entry name" value="HAD_sf"/>
</dbReference>
<dbReference type="InterPro" id="IPR041492">
    <property type="entry name" value="HAD_2"/>
</dbReference>
<dbReference type="SFLD" id="SFLDG01129">
    <property type="entry name" value="C1.5:_HAD__Beta-PGM__Phosphata"/>
    <property type="match status" value="1"/>
</dbReference>
<dbReference type="InterPro" id="IPR052550">
    <property type="entry name" value="Pyrimidine_5'-ntase_YjjG"/>
</dbReference>
<organism evidence="1 2">
    <name type="scientific">Psychroflexus lacisalsi</name>
    <dbReference type="NCBI Taxonomy" id="503928"/>
    <lineage>
        <taxon>Bacteria</taxon>
        <taxon>Pseudomonadati</taxon>
        <taxon>Bacteroidota</taxon>
        <taxon>Flavobacteriia</taxon>
        <taxon>Flavobacteriales</taxon>
        <taxon>Flavobacteriaceae</taxon>
        <taxon>Psychroflexus</taxon>
    </lineage>
</organism>
<dbReference type="NCBIfam" id="TIGR01549">
    <property type="entry name" value="HAD-SF-IA-v1"/>
    <property type="match status" value="1"/>
</dbReference>
<dbReference type="Gene3D" id="3.40.50.1000">
    <property type="entry name" value="HAD superfamily/HAD-like"/>
    <property type="match status" value="1"/>
</dbReference>
<dbReference type="EMBL" id="BAAAGG010000005">
    <property type="protein sequence ID" value="GAA0755048.1"/>
    <property type="molecule type" value="Genomic_DNA"/>
</dbReference>
<dbReference type="SUPFAM" id="SSF56784">
    <property type="entry name" value="HAD-like"/>
    <property type="match status" value="1"/>
</dbReference>
<keyword evidence="2" id="KW-1185">Reference proteome</keyword>
<protein>
    <submittedName>
        <fullName evidence="1">YjjG family noncanonical pyrimidine nucleotidase</fullName>
    </submittedName>
</protein>
<dbReference type="Gene3D" id="1.10.150.240">
    <property type="entry name" value="Putative phosphatase, domain 2"/>
    <property type="match status" value="1"/>
</dbReference>
<proteinExistence type="predicted"/>
<dbReference type="Pfam" id="PF13419">
    <property type="entry name" value="HAD_2"/>
    <property type="match status" value="1"/>
</dbReference>
<dbReference type="InterPro" id="IPR023198">
    <property type="entry name" value="PGP-like_dom2"/>
</dbReference>
<dbReference type="SFLD" id="SFLDS00003">
    <property type="entry name" value="Haloacid_Dehalogenase"/>
    <property type="match status" value="1"/>
</dbReference>
<name>A0ABN1K539_9FLAO</name>
<dbReference type="PANTHER" id="PTHR47478:SF1">
    <property type="entry name" value="PYRIMIDINE 5'-NUCLEOTIDASE YJJG"/>
    <property type="match status" value="1"/>
</dbReference>
<gene>
    <name evidence="1" type="ORF">GCM10009433_09200</name>
</gene>
<dbReference type="InterPro" id="IPR036412">
    <property type="entry name" value="HAD-like_sf"/>
</dbReference>
<sequence length="224" mass="26264">MKGITDIFFDLDHTLWDFDKNSELTFETIFDKHKIELPLKEFIEVYLPINRKYWKLFREGKIEQQNLRFQRLSEVFEVLKFQTSDQMINDLSQAYIDYLPNHNHLFPDAFEVLNYLQNRYKLHIITNGFYDVQHKKLGNSKLSPYFKTVTTSEDAGVKKPNKIIFEYALDLAKTHNANSIMIGDNLEADVEGAKASGMEAIFFGKDSSYKGLQVQNLNELKKIF</sequence>
<accession>A0ABN1K539</accession>
<dbReference type="InterPro" id="IPR011951">
    <property type="entry name" value="HAD-SF_hydro_IA_YjjG/PynA"/>
</dbReference>
<reference evidence="1 2" key="1">
    <citation type="journal article" date="2019" name="Int. J. Syst. Evol. Microbiol.">
        <title>The Global Catalogue of Microorganisms (GCM) 10K type strain sequencing project: providing services to taxonomists for standard genome sequencing and annotation.</title>
        <authorList>
            <consortium name="The Broad Institute Genomics Platform"/>
            <consortium name="The Broad Institute Genome Sequencing Center for Infectious Disease"/>
            <person name="Wu L."/>
            <person name="Ma J."/>
        </authorList>
    </citation>
    <scope>NUCLEOTIDE SEQUENCE [LARGE SCALE GENOMIC DNA]</scope>
    <source>
        <strain evidence="1 2">JCM 16231</strain>
    </source>
</reference>
<dbReference type="NCBIfam" id="TIGR02254">
    <property type="entry name" value="YjjG_YfnB"/>
    <property type="match status" value="1"/>
</dbReference>
<comment type="caution">
    <text evidence="1">The sequence shown here is derived from an EMBL/GenBank/DDBJ whole genome shotgun (WGS) entry which is preliminary data.</text>
</comment>